<evidence type="ECO:0000313" key="8">
    <source>
        <dbReference type="EMBL" id="ANU64133.1"/>
    </source>
</evidence>
<dbReference type="GO" id="GO:0003676">
    <property type="term" value="F:nucleic acid binding"/>
    <property type="evidence" value="ECO:0007669"/>
    <property type="project" value="InterPro"/>
</dbReference>
<keyword evidence="2 5" id="KW-0808">Transferase</keyword>
<name>A0A1B1SBF0_9BACT</name>
<evidence type="ECO:0000256" key="2">
    <source>
        <dbReference type="ARBA" id="ARBA00022679"/>
    </source>
</evidence>
<gene>
    <name evidence="5" type="primary">prmC</name>
    <name evidence="8" type="ORF">A4V02_10725</name>
</gene>
<accession>A0A1Z2XH51</accession>
<keyword evidence="9" id="KW-1185">Reference proteome</keyword>
<evidence type="ECO:0000256" key="3">
    <source>
        <dbReference type="ARBA" id="ARBA00022691"/>
    </source>
</evidence>
<feature type="domain" description="Methyltransferase small" evidence="6">
    <location>
        <begin position="122"/>
        <end position="204"/>
    </location>
</feature>
<proteinExistence type="inferred from homology"/>
<evidence type="ECO:0000259" key="7">
    <source>
        <dbReference type="Pfam" id="PF17827"/>
    </source>
</evidence>
<dbReference type="GeneID" id="65537344"/>
<dbReference type="STRING" id="1796646.A4V02_10725"/>
<evidence type="ECO:0000256" key="5">
    <source>
        <dbReference type="HAMAP-Rule" id="MF_02126"/>
    </source>
</evidence>
<comment type="catalytic activity">
    <reaction evidence="4 5">
        <text>L-glutaminyl-[peptide chain release factor] + S-adenosyl-L-methionine = N(5)-methyl-L-glutaminyl-[peptide chain release factor] + S-adenosyl-L-homocysteine + H(+)</text>
        <dbReference type="Rhea" id="RHEA:42896"/>
        <dbReference type="Rhea" id="RHEA-COMP:10271"/>
        <dbReference type="Rhea" id="RHEA-COMP:10272"/>
        <dbReference type="ChEBI" id="CHEBI:15378"/>
        <dbReference type="ChEBI" id="CHEBI:30011"/>
        <dbReference type="ChEBI" id="CHEBI:57856"/>
        <dbReference type="ChEBI" id="CHEBI:59789"/>
        <dbReference type="ChEBI" id="CHEBI:61891"/>
        <dbReference type="EC" id="2.1.1.297"/>
    </reaction>
</comment>
<dbReference type="SUPFAM" id="SSF53335">
    <property type="entry name" value="S-adenosyl-L-methionine-dependent methyltransferases"/>
    <property type="match status" value="1"/>
</dbReference>
<evidence type="ECO:0000259" key="6">
    <source>
        <dbReference type="Pfam" id="PF05175"/>
    </source>
</evidence>
<feature type="binding site" evidence="5">
    <location>
        <begin position="197"/>
        <end position="200"/>
    </location>
    <ligand>
        <name>substrate</name>
    </ligand>
</feature>
<evidence type="ECO:0000256" key="1">
    <source>
        <dbReference type="ARBA" id="ARBA00022603"/>
    </source>
</evidence>
<protein>
    <recommendedName>
        <fullName evidence="5">Release factor glutamine methyltransferase</fullName>
        <shortName evidence="5">RF MTase</shortName>
        <ecNumber evidence="5">2.1.1.297</ecNumber>
    </recommendedName>
    <alternativeName>
        <fullName evidence="5">N5-glutamine methyltransferase PrmC</fullName>
    </alternativeName>
    <alternativeName>
        <fullName evidence="5">Protein-(glutamine-N5) MTase PrmC</fullName>
    </alternativeName>
    <alternativeName>
        <fullName evidence="5">Protein-glutamine N-methyltransferase PrmC</fullName>
    </alternativeName>
</protein>
<dbReference type="PANTHER" id="PTHR18895:SF74">
    <property type="entry name" value="MTRF1L RELEASE FACTOR GLUTAMINE METHYLTRANSFERASE"/>
    <property type="match status" value="1"/>
</dbReference>
<dbReference type="EC" id="2.1.1.297" evidence="5"/>
<comment type="function">
    <text evidence="5">Methylates the class 1 translation termination release factors RF1/PrfA and RF2/PrfB on the glutamine residue of the universally conserved GGQ motif.</text>
</comment>
<keyword evidence="1 5" id="KW-0489">Methyltransferase</keyword>
<accession>A0A1B1SBF0</accession>
<dbReference type="KEGG" id="pary:A4V02_10725"/>
<evidence type="ECO:0000256" key="4">
    <source>
        <dbReference type="ARBA" id="ARBA00048391"/>
    </source>
</evidence>
<dbReference type="GO" id="GO:0102559">
    <property type="term" value="F:peptide chain release factor N(5)-glutamine methyltransferase activity"/>
    <property type="evidence" value="ECO:0007669"/>
    <property type="project" value="UniProtKB-EC"/>
</dbReference>
<comment type="caution">
    <text evidence="5">Lacks conserved residue(s) required for the propagation of feature annotation.</text>
</comment>
<dbReference type="InterPro" id="IPR040758">
    <property type="entry name" value="PrmC_N"/>
</dbReference>
<dbReference type="PANTHER" id="PTHR18895">
    <property type="entry name" value="HEMK METHYLTRANSFERASE"/>
    <property type="match status" value="1"/>
</dbReference>
<dbReference type="NCBIfam" id="TIGR00536">
    <property type="entry name" value="hemK_fam"/>
    <property type="match status" value="1"/>
</dbReference>
<dbReference type="RefSeq" id="WP_068961419.1">
    <property type="nucleotide sequence ID" value="NZ_CAJTAP010000001.1"/>
</dbReference>
<dbReference type="InterPro" id="IPR029063">
    <property type="entry name" value="SAM-dependent_MTases_sf"/>
</dbReference>
<dbReference type="EMBL" id="CP015402">
    <property type="protein sequence ID" value="ANU64133.1"/>
    <property type="molecule type" value="Genomic_DNA"/>
</dbReference>
<dbReference type="Gene3D" id="1.10.8.10">
    <property type="entry name" value="DNA helicase RuvA subunit, C-terminal domain"/>
    <property type="match status" value="1"/>
</dbReference>
<dbReference type="Pfam" id="PF05175">
    <property type="entry name" value="MTS"/>
    <property type="match status" value="1"/>
</dbReference>
<evidence type="ECO:0000313" key="9">
    <source>
        <dbReference type="Proteomes" id="UP000186351"/>
    </source>
</evidence>
<dbReference type="Gene3D" id="3.40.50.150">
    <property type="entry name" value="Vaccinia Virus protein VP39"/>
    <property type="match status" value="1"/>
</dbReference>
<dbReference type="OrthoDB" id="9800643at2"/>
<dbReference type="InterPro" id="IPR002052">
    <property type="entry name" value="DNA_methylase_N6_adenine_CS"/>
</dbReference>
<comment type="similarity">
    <text evidence="5">Belongs to the protein N5-glutamine methyltransferase family. PrmC subfamily.</text>
</comment>
<feature type="binding site" evidence="5">
    <location>
        <position position="153"/>
    </location>
    <ligand>
        <name>S-adenosyl-L-methionine</name>
        <dbReference type="ChEBI" id="CHEBI:59789"/>
    </ligand>
</feature>
<dbReference type="NCBIfam" id="TIGR03534">
    <property type="entry name" value="RF_mod_PrmC"/>
    <property type="match status" value="1"/>
</dbReference>
<keyword evidence="3 5" id="KW-0949">S-adenosyl-L-methionine</keyword>
<dbReference type="PROSITE" id="PS00092">
    <property type="entry name" value="N6_MTASE"/>
    <property type="match status" value="1"/>
</dbReference>
<dbReference type="InterPro" id="IPR007848">
    <property type="entry name" value="Small_mtfrase_dom"/>
</dbReference>
<reference evidence="9" key="1">
    <citation type="submission" date="2016-04" db="EMBL/GenBank/DDBJ databases">
        <title>Complete Genome Sequences of Twelve Strains of a Stable Defined Moderately Diverse Mouse Microbiota 2 (sDMDMm2).</title>
        <authorList>
            <person name="Uchimura Y."/>
            <person name="Wyss M."/>
            <person name="Brugiroux S."/>
            <person name="Limenitakis J.P."/>
            <person name="Stecher B."/>
            <person name="McCoy K.D."/>
            <person name="Macpherson A.J."/>
        </authorList>
    </citation>
    <scope>NUCLEOTIDE SEQUENCE [LARGE SCALE GENOMIC DNA]</scope>
    <source>
        <strain evidence="9">YL27</strain>
    </source>
</reference>
<feature type="binding site" evidence="5">
    <location>
        <position position="197"/>
    </location>
    <ligand>
        <name>S-adenosyl-L-methionine</name>
        <dbReference type="ChEBI" id="CHEBI:59789"/>
    </ligand>
</feature>
<dbReference type="GO" id="GO:0032259">
    <property type="term" value="P:methylation"/>
    <property type="evidence" value="ECO:0007669"/>
    <property type="project" value="UniProtKB-KW"/>
</dbReference>
<dbReference type="HAMAP" id="MF_02126">
    <property type="entry name" value="RF_methyltr_PrmC"/>
    <property type="match status" value="1"/>
</dbReference>
<feature type="domain" description="Release factor glutamine methyltransferase N-terminal" evidence="7">
    <location>
        <begin position="28"/>
        <end position="85"/>
    </location>
</feature>
<dbReference type="AlphaFoldDB" id="A0A1B1SBF0"/>
<dbReference type="Pfam" id="PF17827">
    <property type="entry name" value="PrmC_N"/>
    <property type="match status" value="1"/>
</dbReference>
<dbReference type="CDD" id="cd02440">
    <property type="entry name" value="AdoMet_MTases"/>
    <property type="match status" value="1"/>
</dbReference>
<dbReference type="InterPro" id="IPR019874">
    <property type="entry name" value="RF_methyltr_PrmC"/>
</dbReference>
<dbReference type="InterPro" id="IPR050320">
    <property type="entry name" value="N5-glutamine_MTase"/>
</dbReference>
<organism evidence="8 9">
    <name type="scientific">Muribaculum intestinale</name>
    <dbReference type="NCBI Taxonomy" id="1796646"/>
    <lineage>
        <taxon>Bacteria</taxon>
        <taxon>Pseudomonadati</taxon>
        <taxon>Bacteroidota</taxon>
        <taxon>Bacteroidia</taxon>
        <taxon>Bacteroidales</taxon>
        <taxon>Muribaculaceae</taxon>
        <taxon>Muribaculum</taxon>
    </lineage>
</organism>
<dbReference type="Proteomes" id="UP000186351">
    <property type="component" value="Chromosome"/>
</dbReference>
<dbReference type="InterPro" id="IPR004556">
    <property type="entry name" value="HemK-like"/>
</dbReference>
<sequence length="292" mass="32051">MEKRILPDKATIGALADALRHALSPRYGNGEAGAMTKIIFEESLRLSPVNVVLRRDEEVMPETLMRIDRVAARLLAGEPIQYIYGHTQWYGAELKVTPDVLIPRPETAQLVDMIVDRWGDRRDLRVMDLCTGSGCIAVTLARVLPFARVDAVDISDAALGVARENALAQHVRVDFAQSDLLSMKTPAAPEYDIIVSNPPYIPQSDAKGMDRNVLDYEPGLALFVPDADPMKFYRPIATYASGALLPGGMLYVELDPAGAEKVIGCMRDAGLTDVTSYRDFAGLTRFASARKE</sequence>